<keyword evidence="3 5" id="KW-0732">Signal</keyword>
<gene>
    <name evidence="7" type="ORF">ACFFJ3_03180</name>
</gene>
<dbReference type="Pfam" id="PF00419">
    <property type="entry name" value="Fimbrial"/>
    <property type="match status" value="1"/>
</dbReference>
<evidence type="ECO:0000259" key="6">
    <source>
        <dbReference type="Pfam" id="PF00419"/>
    </source>
</evidence>
<dbReference type="InterPro" id="IPR050263">
    <property type="entry name" value="Bact_Fimbrial_Adh_Pro"/>
</dbReference>
<protein>
    <submittedName>
        <fullName evidence="7">Fimbrial protein</fullName>
    </submittedName>
</protein>
<comment type="subcellular location">
    <subcellularLocation>
        <location evidence="1">Fimbrium</location>
    </subcellularLocation>
</comment>
<dbReference type="Proteomes" id="UP001589792">
    <property type="component" value="Unassembled WGS sequence"/>
</dbReference>
<evidence type="ECO:0000313" key="7">
    <source>
        <dbReference type="EMBL" id="MFC0225515.1"/>
    </source>
</evidence>
<dbReference type="EMBL" id="JBHLXG010000003">
    <property type="protein sequence ID" value="MFC0225515.1"/>
    <property type="molecule type" value="Genomic_DNA"/>
</dbReference>
<accession>A0ABV6E934</accession>
<evidence type="ECO:0000256" key="2">
    <source>
        <dbReference type="ARBA" id="ARBA00006671"/>
    </source>
</evidence>
<dbReference type="RefSeq" id="WP_380672889.1">
    <property type="nucleotide sequence ID" value="NZ_CP173186.1"/>
</dbReference>
<dbReference type="InterPro" id="IPR036937">
    <property type="entry name" value="Adhesion_dom_fimbrial_sf"/>
</dbReference>
<keyword evidence="4" id="KW-0281">Fimbrium</keyword>
<evidence type="ECO:0000313" key="8">
    <source>
        <dbReference type="Proteomes" id="UP001589792"/>
    </source>
</evidence>
<feature type="chain" id="PRO_5046633631" evidence="5">
    <location>
        <begin position="24"/>
        <end position="449"/>
    </location>
</feature>
<comment type="caution">
    <text evidence="7">The sequence shown here is derived from an EMBL/GenBank/DDBJ whole genome shotgun (WGS) entry which is preliminary data.</text>
</comment>
<dbReference type="SUPFAM" id="SSF49401">
    <property type="entry name" value="Bacterial adhesins"/>
    <property type="match status" value="1"/>
</dbReference>
<evidence type="ECO:0000256" key="1">
    <source>
        <dbReference type="ARBA" id="ARBA00004561"/>
    </source>
</evidence>
<reference evidence="7 8" key="1">
    <citation type="submission" date="2024-09" db="EMBL/GenBank/DDBJ databases">
        <authorList>
            <person name="Sun Q."/>
            <person name="Mori K."/>
        </authorList>
    </citation>
    <scope>NUCLEOTIDE SEQUENCE [LARGE SCALE GENOMIC DNA]</scope>
    <source>
        <strain evidence="7 8">CCM 8626</strain>
    </source>
</reference>
<dbReference type="PANTHER" id="PTHR33420">
    <property type="entry name" value="FIMBRIAL SUBUNIT ELFA-RELATED"/>
    <property type="match status" value="1"/>
</dbReference>
<sequence>MSKKLTTVLLTLAGIALATPSWAECYKITAVNNTPSSAYYTEAGKGTVAFWEGSTDVSGSTGTLPKVININNTTFQPNGTLIASGTVSFINAGAQPYNADQILFRCTASEAGKLFEFYATNGDSIYAGYSEVGASYGLPESYQTYANGMALRATNLVTGEYYSRYWKSRPLTNLDTDSQGWILVKAKNFSDTKIELFRLTSAVGSWTGTGMLSWTQPATYIAFRGGSLSSGLSNGADSSSIYYGWYAYWPGAVNLHNHIYIRRSATCSVTNVTPTVVFPIITVAELKSGVTRQAPITIQFGCQMGAPANTGVTAIASGTGANQTAMGILVNPANAAAAVSAGFGTAGSGVSYLLSDGYGTNPAIATGVGIQISRTNGTVLNLLSTLSGTVLGGTAAGWYPVLDDAVVGTTVSGVTTYTKNLNATLKALPGKTITAGKVTATAQVIIQVQ</sequence>
<dbReference type="InterPro" id="IPR011228">
    <property type="entry name" value="UCP029766"/>
</dbReference>
<organism evidence="7 8">
    <name type="scientific">Serratia aquatilis</name>
    <dbReference type="NCBI Taxonomy" id="1737515"/>
    <lineage>
        <taxon>Bacteria</taxon>
        <taxon>Pseudomonadati</taxon>
        <taxon>Pseudomonadota</taxon>
        <taxon>Gammaproteobacteria</taxon>
        <taxon>Enterobacterales</taxon>
        <taxon>Yersiniaceae</taxon>
        <taxon>Serratia</taxon>
    </lineage>
</organism>
<dbReference type="PANTHER" id="PTHR33420:SF12">
    <property type="entry name" value="FIMBRIN-LIKE PROTEIN FIMI-RELATED"/>
    <property type="match status" value="1"/>
</dbReference>
<evidence type="ECO:0000256" key="3">
    <source>
        <dbReference type="ARBA" id="ARBA00022729"/>
    </source>
</evidence>
<feature type="domain" description="Fimbrial-type adhesion" evidence="6">
    <location>
        <begin position="260"/>
        <end position="449"/>
    </location>
</feature>
<feature type="signal peptide" evidence="5">
    <location>
        <begin position="1"/>
        <end position="23"/>
    </location>
</feature>
<evidence type="ECO:0000256" key="5">
    <source>
        <dbReference type="SAM" id="SignalP"/>
    </source>
</evidence>
<keyword evidence="8" id="KW-1185">Reference proteome</keyword>
<dbReference type="InterPro" id="IPR008966">
    <property type="entry name" value="Adhesion_dom_sf"/>
</dbReference>
<evidence type="ECO:0000256" key="4">
    <source>
        <dbReference type="ARBA" id="ARBA00023263"/>
    </source>
</evidence>
<dbReference type="InterPro" id="IPR000259">
    <property type="entry name" value="Adhesion_dom_fimbrial"/>
</dbReference>
<dbReference type="Gene3D" id="2.60.40.1090">
    <property type="entry name" value="Fimbrial-type adhesion domain"/>
    <property type="match status" value="1"/>
</dbReference>
<name>A0ABV6E934_9GAMM</name>
<proteinExistence type="inferred from homology"/>
<comment type="similarity">
    <text evidence="2">Belongs to the fimbrial protein family.</text>
</comment>
<dbReference type="PIRSF" id="PIRSF029766">
    <property type="entry name" value="UCP029766"/>
    <property type="match status" value="1"/>
</dbReference>